<evidence type="ECO:0000313" key="7">
    <source>
        <dbReference type="EMBL" id="MCJ1990718.1"/>
    </source>
</evidence>
<protein>
    <recommendedName>
        <fullName evidence="6">O-antigen ligase-related domain-containing protein</fullName>
    </recommendedName>
</protein>
<evidence type="ECO:0000256" key="5">
    <source>
        <dbReference type="SAM" id="Phobius"/>
    </source>
</evidence>
<dbReference type="Proteomes" id="UP001522450">
    <property type="component" value="Unassembled WGS sequence"/>
</dbReference>
<feature type="transmembrane region" description="Helical" evidence="5">
    <location>
        <begin position="382"/>
        <end position="401"/>
    </location>
</feature>
<feature type="transmembrane region" description="Helical" evidence="5">
    <location>
        <begin position="357"/>
        <end position="376"/>
    </location>
</feature>
<feature type="transmembrane region" description="Helical" evidence="5">
    <location>
        <begin position="87"/>
        <end position="104"/>
    </location>
</feature>
<feature type="domain" description="O-antigen ligase-related" evidence="6">
    <location>
        <begin position="180"/>
        <end position="338"/>
    </location>
</feature>
<feature type="transmembrane region" description="Helical" evidence="5">
    <location>
        <begin position="322"/>
        <end position="345"/>
    </location>
</feature>
<proteinExistence type="predicted"/>
<feature type="transmembrane region" description="Helical" evidence="5">
    <location>
        <begin position="55"/>
        <end position="75"/>
    </location>
</feature>
<dbReference type="EMBL" id="JAAECS010000015">
    <property type="protein sequence ID" value="MCJ1990718.1"/>
    <property type="molecule type" value="Genomic_DNA"/>
</dbReference>
<feature type="transmembrane region" description="Helical" evidence="5">
    <location>
        <begin position="111"/>
        <end position="131"/>
    </location>
</feature>
<evidence type="ECO:0000256" key="3">
    <source>
        <dbReference type="ARBA" id="ARBA00022989"/>
    </source>
</evidence>
<evidence type="ECO:0000259" key="6">
    <source>
        <dbReference type="Pfam" id="PF04932"/>
    </source>
</evidence>
<keyword evidence="3 5" id="KW-1133">Transmembrane helix</keyword>
<comment type="caution">
    <text evidence="7">The sequence shown here is derived from an EMBL/GenBank/DDBJ whole genome shotgun (WGS) entry which is preliminary data.</text>
</comment>
<reference evidence="7 8" key="1">
    <citation type="journal article" date="2022" name="Microbiol. Res.">
        <title>Comparative genome analysis, predicted lifestyle and antimicrobial strategies of Lactococcus carnosus and Lactococcus paracarnosus isolated from meat.</title>
        <authorList>
            <person name="Werum V."/>
            <person name="Ehrmann M."/>
            <person name="Vogel R."/>
            <person name="Hilgarth M."/>
        </authorList>
    </citation>
    <scope>NUCLEOTIDE SEQUENCE [LARGE SCALE GENOMIC DNA]</scope>
    <source>
        <strain evidence="7 8">TMW22177</strain>
    </source>
</reference>
<gene>
    <name evidence="7" type="ORF">GYN21_10880</name>
</gene>
<feature type="transmembrane region" description="Helical" evidence="5">
    <location>
        <begin position="221"/>
        <end position="239"/>
    </location>
</feature>
<organism evidence="7 8">
    <name type="scientific">Pseudolactococcus carnosus</name>
    <dbReference type="NCBI Taxonomy" id="2749961"/>
    <lineage>
        <taxon>Bacteria</taxon>
        <taxon>Bacillati</taxon>
        <taxon>Bacillota</taxon>
        <taxon>Bacilli</taxon>
        <taxon>Lactobacillales</taxon>
        <taxon>Streptococcaceae</taxon>
        <taxon>Pseudolactococcus</taxon>
    </lineage>
</organism>
<sequence length="411" mass="47170">MIKKTSLYKLISTLLYLTTYIIASINIYFGFILMILFILYSSITYKYKNILNKNVIIFISINFFVVFIGLIMSIVNDSSSKDILRDVINTIFPSISLIYGYIFFSKYKIDHIYNTIVQGGLAIAFYQLFNFIKDPTLFLQSLRYIRIDNDASNFLLPTLAVLVVLFLRRYSEKKYFNFIIILILSASIILSLSRTNYIIFMLISLFLLIVRPKNTFVLKNFFGVILLLAIGFTILPAHIRNEIFGKMIHSITEVKGTGIWDFQEINSNWRGYENYLIKQQLSNTSLLNQLFGFGFGERLQLGVSISLAGSIYTAIPQTHSEYYYFLFKTGILGLTLIIIMHIYLLKFSRNIMDSVSRHFAISLSIIIAVEAVVVRGFFNSEAGFLCLSILGGLMSINSVPIKYERIKNETS</sequence>
<dbReference type="InterPro" id="IPR007016">
    <property type="entry name" value="O-antigen_ligase-rel_domated"/>
</dbReference>
<evidence type="ECO:0000256" key="2">
    <source>
        <dbReference type="ARBA" id="ARBA00022692"/>
    </source>
</evidence>
<feature type="transmembrane region" description="Helical" evidence="5">
    <location>
        <begin position="151"/>
        <end position="167"/>
    </location>
</feature>
<dbReference type="RefSeq" id="WP_244034893.1">
    <property type="nucleotide sequence ID" value="NZ_JAAECS010000015.1"/>
</dbReference>
<name>A0ABT0AVF0_9LACT</name>
<feature type="transmembrane region" description="Helical" evidence="5">
    <location>
        <begin position="179"/>
        <end position="209"/>
    </location>
</feature>
<keyword evidence="8" id="KW-1185">Reference proteome</keyword>
<dbReference type="Pfam" id="PF04932">
    <property type="entry name" value="Wzy_C"/>
    <property type="match status" value="1"/>
</dbReference>
<evidence type="ECO:0000313" key="8">
    <source>
        <dbReference type="Proteomes" id="UP001522450"/>
    </source>
</evidence>
<feature type="transmembrane region" description="Helical" evidence="5">
    <location>
        <begin position="20"/>
        <end position="43"/>
    </location>
</feature>
<accession>A0ABT0AVF0</accession>
<keyword evidence="4 5" id="KW-0472">Membrane</keyword>
<evidence type="ECO:0000256" key="4">
    <source>
        <dbReference type="ARBA" id="ARBA00023136"/>
    </source>
</evidence>
<comment type="subcellular location">
    <subcellularLocation>
        <location evidence="1">Membrane</location>
        <topology evidence="1">Multi-pass membrane protein</topology>
    </subcellularLocation>
</comment>
<evidence type="ECO:0000256" key="1">
    <source>
        <dbReference type="ARBA" id="ARBA00004141"/>
    </source>
</evidence>
<keyword evidence="2 5" id="KW-0812">Transmembrane</keyword>